<dbReference type="InterPro" id="IPR006311">
    <property type="entry name" value="TAT_signal"/>
</dbReference>
<protein>
    <submittedName>
        <fullName evidence="5">Right-handed parallel beta-helix repeat-containing protein</fullName>
    </submittedName>
</protein>
<evidence type="ECO:0000256" key="2">
    <source>
        <dbReference type="SAM" id="SignalP"/>
    </source>
</evidence>
<dbReference type="SMART" id="SM00710">
    <property type="entry name" value="PbH1"/>
    <property type="match status" value="7"/>
</dbReference>
<dbReference type="InterPro" id="IPR006626">
    <property type="entry name" value="PbH1"/>
</dbReference>
<dbReference type="PROSITE" id="PS51318">
    <property type="entry name" value="TAT"/>
    <property type="match status" value="1"/>
</dbReference>
<feature type="signal peptide" evidence="2">
    <location>
        <begin position="1"/>
        <end position="24"/>
    </location>
</feature>
<accession>A0A7G9L5B4</accession>
<dbReference type="AlphaFoldDB" id="A0A7G9L5B4"/>
<feature type="domain" description="Right handed beta helix" evidence="4">
    <location>
        <begin position="297"/>
        <end position="415"/>
    </location>
</feature>
<dbReference type="InterPro" id="IPR011050">
    <property type="entry name" value="Pectin_lyase_fold/virulence"/>
</dbReference>
<dbReference type="SUPFAM" id="SSF51126">
    <property type="entry name" value="Pectin lyase-like"/>
    <property type="match status" value="1"/>
</dbReference>
<feature type="domain" description="Rhamnogalacturonase A/B/Epimerase-like pectate lyase" evidence="3">
    <location>
        <begin position="49"/>
        <end position="223"/>
    </location>
</feature>
<dbReference type="InterPro" id="IPR012334">
    <property type="entry name" value="Pectin_lyas_fold"/>
</dbReference>
<dbReference type="InterPro" id="IPR024535">
    <property type="entry name" value="RHGA/B-epi-like_pectate_lyase"/>
</dbReference>
<dbReference type="Pfam" id="PF13229">
    <property type="entry name" value="Beta_helix"/>
    <property type="match status" value="1"/>
</dbReference>
<dbReference type="RefSeq" id="WP_187480767.1">
    <property type="nucleotide sequence ID" value="NZ_CP060697.1"/>
</dbReference>
<dbReference type="Gene3D" id="2.160.20.10">
    <property type="entry name" value="Single-stranded right-handed beta-helix, Pectin lyase-like"/>
    <property type="match status" value="2"/>
</dbReference>
<feature type="region of interest" description="Disordered" evidence="1">
    <location>
        <begin position="40"/>
        <end position="61"/>
    </location>
</feature>
<evidence type="ECO:0000313" key="6">
    <source>
        <dbReference type="Proteomes" id="UP000515861"/>
    </source>
</evidence>
<keyword evidence="2" id="KW-0732">Signal</keyword>
<proteinExistence type="predicted"/>
<sequence length="433" mass="44626">MVQLSRRSVLIGSAAAGAASIAVAQSPVLKLLGQSSATQAPRTAPRSLSVRDYGARGDGVSDDRPAIQAAIDAAAKAGGGTVYFPAGTYIASRTGETAVAITLKSGVTLQGAGVRSVLKLRDGDGGHLVNATRERNCGVRDMVLDGNRLRQPSSGHGFRSGGVAGLTLTNLIIRNAFHYGIGLEGGTNRDVLIKSVTVEDCGGDGIDIKNKNSDDTAVTITDVTVRRWGLNQSRDTQAAIDCRGPVRLTNIRVSEPGSEDAAGIRMRQGEVNQINGLGAHNSQVDGFDVRMGQGGRARIGVHVAARSVSFSNGTVSGGMRGVMVQDSGFRGTNLSVNGCRDEGILIVTRGRGLDGDDATLTRCRVTGCGEDGISIDAQRATIVDCRSNGNRGHGLRIRQTAGATRVVGGDFSANGAGPIADAGVRSELALPGS</sequence>
<evidence type="ECO:0000313" key="5">
    <source>
        <dbReference type="EMBL" id="QNM83813.1"/>
    </source>
</evidence>
<dbReference type="Proteomes" id="UP000515861">
    <property type="component" value="Chromosome"/>
</dbReference>
<feature type="chain" id="PRO_5028905743" evidence="2">
    <location>
        <begin position="25"/>
        <end position="433"/>
    </location>
</feature>
<dbReference type="KEGG" id="ssau:H8M03_05690"/>
<evidence type="ECO:0000259" key="3">
    <source>
        <dbReference type="Pfam" id="PF12708"/>
    </source>
</evidence>
<keyword evidence="6" id="KW-1185">Reference proteome</keyword>
<dbReference type="Pfam" id="PF12708">
    <property type="entry name" value="Pect-lyase_RHGA_epim"/>
    <property type="match status" value="1"/>
</dbReference>
<reference evidence="5 6" key="1">
    <citation type="submission" date="2020-08" db="EMBL/GenBank/DDBJ databases">
        <title>Sphingomonas sp. sand1-3 16S ribosomal RNA gene Genome sequencing and assembly.</title>
        <authorList>
            <person name="Kang M."/>
        </authorList>
    </citation>
    <scope>NUCLEOTIDE SEQUENCE [LARGE SCALE GENOMIC DNA]</scope>
    <source>
        <strain evidence="6">sand1-3</strain>
    </source>
</reference>
<evidence type="ECO:0000259" key="4">
    <source>
        <dbReference type="Pfam" id="PF13229"/>
    </source>
</evidence>
<dbReference type="EMBL" id="CP060697">
    <property type="protein sequence ID" value="QNM83813.1"/>
    <property type="molecule type" value="Genomic_DNA"/>
</dbReference>
<evidence type="ECO:0000256" key="1">
    <source>
        <dbReference type="SAM" id="MobiDB-lite"/>
    </source>
</evidence>
<organism evidence="5 6">
    <name type="scientific">Sphingomonas sabuli</name>
    <dbReference type="NCBI Taxonomy" id="2764186"/>
    <lineage>
        <taxon>Bacteria</taxon>
        <taxon>Pseudomonadati</taxon>
        <taxon>Pseudomonadota</taxon>
        <taxon>Alphaproteobacteria</taxon>
        <taxon>Sphingomonadales</taxon>
        <taxon>Sphingomonadaceae</taxon>
        <taxon>Sphingomonas</taxon>
    </lineage>
</organism>
<name>A0A7G9L5B4_9SPHN</name>
<dbReference type="InterPro" id="IPR039448">
    <property type="entry name" value="Beta_helix"/>
</dbReference>
<gene>
    <name evidence="5" type="ORF">H8M03_05690</name>
</gene>